<proteinExistence type="predicted"/>
<dbReference type="Proteomes" id="UP000318521">
    <property type="component" value="Unassembled WGS sequence"/>
</dbReference>
<name>A0A553ZTA2_9BACI</name>
<dbReference type="InterPro" id="IPR052189">
    <property type="entry name" value="L-asp_N-monooxygenase_NS-form"/>
</dbReference>
<evidence type="ECO:0000259" key="1">
    <source>
        <dbReference type="Pfam" id="PF13454"/>
    </source>
</evidence>
<reference evidence="2 3" key="1">
    <citation type="submission" date="2019-07" db="EMBL/GenBank/DDBJ databases">
        <authorList>
            <person name="Park Y.J."/>
            <person name="Jeong S.E."/>
            <person name="Jung H.S."/>
        </authorList>
    </citation>
    <scope>NUCLEOTIDE SEQUENCE [LARGE SCALE GENOMIC DNA]</scope>
    <source>
        <strain evidence="3">P16(2019)</strain>
    </source>
</reference>
<evidence type="ECO:0000313" key="3">
    <source>
        <dbReference type="Proteomes" id="UP000318521"/>
    </source>
</evidence>
<dbReference type="EMBL" id="VLXZ01000092">
    <property type="protein sequence ID" value="TSB44546.1"/>
    <property type="molecule type" value="Genomic_DNA"/>
</dbReference>
<organism evidence="2 3">
    <name type="scientific">Alkalicoccobacillus porphyridii</name>
    <dbReference type="NCBI Taxonomy" id="2597270"/>
    <lineage>
        <taxon>Bacteria</taxon>
        <taxon>Bacillati</taxon>
        <taxon>Bacillota</taxon>
        <taxon>Bacilli</taxon>
        <taxon>Bacillales</taxon>
        <taxon>Bacillaceae</taxon>
        <taxon>Alkalicoccobacillus</taxon>
    </lineage>
</organism>
<dbReference type="InterPro" id="IPR036188">
    <property type="entry name" value="FAD/NAD-bd_sf"/>
</dbReference>
<dbReference type="InterPro" id="IPR038732">
    <property type="entry name" value="HpyO/CreE_NAD-binding"/>
</dbReference>
<dbReference type="Gene3D" id="3.40.50.720">
    <property type="entry name" value="NAD(P)-binding Rossmann-like Domain"/>
    <property type="match status" value="1"/>
</dbReference>
<sequence length="55" mass="5922">MKKIAIVGAGPTGIYTLFSLLQQQTPLSISIFEQADEAGVGMPYSDEENSKMMLA</sequence>
<gene>
    <name evidence="2" type="ORF">FN960_21030</name>
</gene>
<dbReference type="PANTHER" id="PTHR40254">
    <property type="entry name" value="BLR0577 PROTEIN"/>
    <property type="match status" value="1"/>
</dbReference>
<dbReference type="RefSeq" id="WP_185971131.1">
    <property type="nucleotide sequence ID" value="NZ_VLXZ01000092.1"/>
</dbReference>
<feature type="domain" description="FAD-dependent urate hydroxylase HpyO/Asp monooxygenase CreE-like FAD/NAD(P)-binding" evidence="1">
    <location>
        <begin position="5"/>
        <end position="53"/>
    </location>
</feature>
<protein>
    <recommendedName>
        <fullName evidence="1">FAD-dependent urate hydroxylase HpyO/Asp monooxygenase CreE-like FAD/NAD(P)-binding domain-containing protein</fullName>
    </recommendedName>
</protein>
<dbReference type="PANTHER" id="PTHR40254:SF1">
    <property type="entry name" value="BLR0577 PROTEIN"/>
    <property type="match status" value="1"/>
</dbReference>
<evidence type="ECO:0000313" key="2">
    <source>
        <dbReference type="EMBL" id="TSB44546.1"/>
    </source>
</evidence>
<dbReference type="AlphaFoldDB" id="A0A553ZTA2"/>
<comment type="caution">
    <text evidence="2">The sequence shown here is derived from an EMBL/GenBank/DDBJ whole genome shotgun (WGS) entry which is preliminary data.</text>
</comment>
<dbReference type="Pfam" id="PF13454">
    <property type="entry name" value="NAD_binding_9"/>
    <property type="match status" value="1"/>
</dbReference>
<feature type="non-terminal residue" evidence="2">
    <location>
        <position position="55"/>
    </location>
</feature>
<dbReference type="SUPFAM" id="SSF51905">
    <property type="entry name" value="FAD/NAD(P)-binding domain"/>
    <property type="match status" value="1"/>
</dbReference>
<keyword evidence="3" id="KW-1185">Reference proteome</keyword>
<accession>A0A553ZTA2</accession>